<evidence type="ECO:0000313" key="2">
    <source>
        <dbReference type="Proteomes" id="UP000053989"/>
    </source>
</evidence>
<dbReference type="SUPFAM" id="SSF52490">
    <property type="entry name" value="Tubulin nucleotide-binding domain-like"/>
    <property type="match status" value="1"/>
</dbReference>
<accession>A0A0C3D5G4</accession>
<keyword evidence="2" id="KW-1185">Reference proteome</keyword>
<evidence type="ECO:0000313" key="1">
    <source>
        <dbReference type="EMBL" id="KIM51634.1"/>
    </source>
</evidence>
<dbReference type="OrthoDB" id="1662883at2759"/>
<dbReference type="Gene3D" id="3.40.50.1440">
    <property type="entry name" value="Tubulin/FtsZ, GTPase domain"/>
    <property type="match status" value="1"/>
</dbReference>
<reference evidence="2" key="2">
    <citation type="submission" date="2015-01" db="EMBL/GenBank/DDBJ databases">
        <title>Evolutionary Origins and Diversification of the Mycorrhizal Mutualists.</title>
        <authorList>
            <consortium name="DOE Joint Genome Institute"/>
            <consortium name="Mycorrhizal Genomics Consortium"/>
            <person name="Kohler A."/>
            <person name="Kuo A."/>
            <person name="Nagy L.G."/>
            <person name="Floudas D."/>
            <person name="Copeland A."/>
            <person name="Barry K.W."/>
            <person name="Cichocki N."/>
            <person name="Veneault-Fourrey C."/>
            <person name="LaButti K."/>
            <person name="Lindquist E.A."/>
            <person name="Lipzen A."/>
            <person name="Lundell T."/>
            <person name="Morin E."/>
            <person name="Murat C."/>
            <person name="Riley R."/>
            <person name="Ohm R."/>
            <person name="Sun H."/>
            <person name="Tunlid A."/>
            <person name="Henrissat B."/>
            <person name="Grigoriev I.V."/>
            <person name="Hibbett D.S."/>
            <person name="Martin F."/>
        </authorList>
    </citation>
    <scope>NUCLEOTIDE SEQUENCE [LARGE SCALE GENOMIC DNA]</scope>
    <source>
        <strain evidence="2">Foug A</strain>
    </source>
</reference>
<dbReference type="InParanoid" id="A0A0C3D5G4"/>
<organism evidence="1 2">
    <name type="scientific">Scleroderma citrinum Foug A</name>
    <dbReference type="NCBI Taxonomy" id="1036808"/>
    <lineage>
        <taxon>Eukaryota</taxon>
        <taxon>Fungi</taxon>
        <taxon>Dikarya</taxon>
        <taxon>Basidiomycota</taxon>
        <taxon>Agaricomycotina</taxon>
        <taxon>Agaricomycetes</taxon>
        <taxon>Agaricomycetidae</taxon>
        <taxon>Boletales</taxon>
        <taxon>Sclerodermatineae</taxon>
        <taxon>Sclerodermataceae</taxon>
        <taxon>Scleroderma</taxon>
    </lineage>
</organism>
<evidence type="ECO:0008006" key="3">
    <source>
        <dbReference type="Google" id="ProtNLM"/>
    </source>
</evidence>
<protein>
    <recommendedName>
        <fullName evidence="3">Tubulin/FtsZ GTPase domain-containing protein</fullName>
    </recommendedName>
</protein>
<dbReference type="STRING" id="1036808.A0A0C3D5G4"/>
<dbReference type="InterPro" id="IPR036525">
    <property type="entry name" value="Tubulin/FtsZ_GTPase_sf"/>
</dbReference>
<dbReference type="AlphaFoldDB" id="A0A0C3D5G4"/>
<gene>
    <name evidence="1" type="ORF">SCLCIDRAFT_622987</name>
</gene>
<sequence length="102" mass="11443">MPTNTTNVLIPLFSCGNQTGAKFWEAVSDEHGIERDGLYKGTNDVQLRCISVYYNEIGTFLVLSLLILKEQTNDKIFVESLKVQAGKCLFDQQGRTRVPGRC</sequence>
<name>A0A0C3D5G4_9AGAM</name>
<dbReference type="Proteomes" id="UP000053989">
    <property type="component" value="Unassembled WGS sequence"/>
</dbReference>
<dbReference type="EMBL" id="KN822248">
    <property type="protein sequence ID" value="KIM51634.1"/>
    <property type="molecule type" value="Genomic_DNA"/>
</dbReference>
<reference evidence="1 2" key="1">
    <citation type="submission" date="2014-04" db="EMBL/GenBank/DDBJ databases">
        <authorList>
            <consortium name="DOE Joint Genome Institute"/>
            <person name="Kuo A."/>
            <person name="Kohler A."/>
            <person name="Nagy L.G."/>
            <person name="Floudas D."/>
            <person name="Copeland A."/>
            <person name="Barry K.W."/>
            <person name="Cichocki N."/>
            <person name="Veneault-Fourrey C."/>
            <person name="LaButti K."/>
            <person name="Lindquist E.A."/>
            <person name="Lipzen A."/>
            <person name="Lundell T."/>
            <person name="Morin E."/>
            <person name="Murat C."/>
            <person name="Sun H."/>
            <person name="Tunlid A."/>
            <person name="Henrissat B."/>
            <person name="Grigoriev I.V."/>
            <person name="Hibbett D.S."/>
            <person name="Martin F."/>
            <person name="Nordberg H.P."/>
            <person name="Cantor M.N."/>
            <person name="Hua S.X."/>
        </authorList>
    </citation>
    <scope>NUCLEOTIDE SEQUENCE [LARGE SCALE GENOMIC DNA]</scope>
    <source>
        <strain evidence="1 2">Foug A</strain>
    </source>
</reference>
<proteinExistence type="predicted"/>
<dbReference type="HOGENOM" id="CLU_2279140_0_0_1"/>